<evidence type="ECO:0000313" key="2">
    <source>
        <dbReference type="EMBL" id="MBB5107293.1"/>
    </source>
</evidence>
<evidence type="ECO:0000313" key="4">
    <source>
        <dbReference type="Proteomes" id="UP000326505"/>
    </source>
</evidence>
<keyword evidence="5" id="KW-1185">Reference proteome</keyword>
<evidence type="ECO:0000313" key="5">
    <source>
        <dbReference type="Proteomes" id="UP000549009"/>
    </source>
</evidence>
<dbReference type="AlphaFoldDB" id="A0A5P2WZU2"/>
<accession>A0A5P2WZU2</accession>
<reference evidence="2 5" key="2">
    <citation type="submission" date="2020-08" db="EMBL/GenBank/DDBJ databases">
        <title>Genomic Encyclopedia of Type Strains, Phase III (KMG-III): the genomes of soil and plant-associated and newly described type strains.</title>
        <authorList>
            <person name="Whitman W."/>
        </authorList>
    </citation>
    <scope>NUCLEOTIDE SEQUENCE [LARGE SCALE GENOMIC DNA]</scope>
    <source>
        <strain evidence="2 5">CECT 3146</strain>
    </source>
</reference>
<evidence type="ECO:0000313" key="3">
    <source>
        <dbReference type="EMBL" id="QEV57628.1"/>
    </source>
</evidence>
<evidence type="ECO:0000256" key="1">
    <source>
        <dbReference type="SAM" id="MobiDB-lite"/>
    </source>
</evidence>
<feature type="region of interest" description="Disordered" evidence="1">
    <location>
        <begin position="1"/>
        <end position="45"/>
    </location>
</feature>
<gene>
    <name evidence="3" type="ORF">CP982_01950</name>
    <name evidence="2" type="ORF">FHS40_006410</name>
</gene>
<proteinExistence type="predicted"/>
<protein>
    <submittedName>
        <fullName evidence="3">Uncharacterized protein</fullName>
    </submittedName>
</protein>
<reference evidence="3 4" key="1">
    <citation type="submission" date="2017-09" db="EMBL/GenBank/DDBJ databases">
        <authorList>
            <person name="Lee N."/>
            <person name="Cho B.-K."/>
        </authorList>
    </citation>
    <scope>NUCLEOTIDE SEQUENCE [LARGE SCALE GENOMIC DNA]</scope>
    <source>
        <strain evidence="3 4">ATCC 27465</strain>
    </source>
</reference>
<dbReference type="Proteomes" id="UP000326505">
    <property type="component" value="Chromosome"/>
</dbReference>
<dbReference type="Proteomes" id="UP000549009">
    <property type="component" value="Unassembled WGS sequence"/>
</dbReference>
<organism evidence="3 4">
    <name type="scientific">Streptomyces spectabilis</name>
    <dbReference type="NCBI Taxonomy" id="68270"/>
    <lineage>
        <taxon>Bacteria</taxon>
        <taxon>Bacillati</taxon>
        <taxon>Actinomycetota</taxon>
        <taxon>Actinomycetes</taxon>
        <taxon>Kitasatosporales</taxon>
        <taxon>Streptomycetaceae</taxon>
        <taxon>Streptomyces</taxon>
    </lineage>
</organism>
<dbReference type="EMBL" id="JACHJD010000013">
    <property type="protein sequence ID" value="MBB5107293.1"/>
    <property type="molecule type" value="Genomic_DNA"/>
</dbReference>
<sequence>MNASIRQGEELRPVQAPTAFSRLPRPPVSTEGAGCFGKAPNPTVSRRGVGYSLASLAARRATSDY</sequence>
<dbReference type="KEGG" id="sspb:CP982_01950"/>
<name>A0A5P2WZU2_STRST</name>
<dbReference type="EMBL" id="CP023690">
    <property type="protein sequence ID" value="QEV57628.1"/>
    <property type="molecule type" value="Genomic_DNA"/>
</dbReference>